<keyword evidence="1" id="KW-0238">DNA-binding</keyword>
<name>A0ABP3CKC8_9PSEU</name>
<dbReference type="EMBL" id="BAAABU010000001">
    <property type="protein sequence ID" value="GAA0208236.1"/>
    <property type="molecule type" value="Genomic_DNA"/>
</dbReference>
<feature type="domain" description="HTH merR-type" evidence="2">
    <location>
        <begin position="15"/>
        <end position="84"/>
    </location>
</feature>
<dbReference type="PROSITE" id="PS00552">
    <property type="entry name" value="HTH_MERR_1"/>
    <property type="match status" value="1"/>
</dbReference>
<evidence type="ECO:0000313" key="4">
    <source>
        <dbReference type="Proteomes" id="UP001500416"/>
    </source>
</evidence>
<reference evidence="4" key="1">
    <citation type="journal article" date="2019" name="Int. J. Syst. Evol. Microbiol.">
        <title>The Global Catalogue of Microorganisms (GCM) 10K type strain sequencing project: providing services to taxonomists for standard genome sequencing and annotation.</title>
        <authorList>
            <consortium name="The Broad Institute Genomics Platform"/>
            <consortium name="The Broad Institute Genome Sequencing Center for Infectious Disease"/>
            <person name="Wu L."/>
            <person name="Ma J."/>
        </authorList>
    </citation>
    <scope>NUCLEOTIDE SEQUENCE [LARGE SCALE GENOMIC DNA]</scope>
    <source>
        <strain evidence="4">JCM 3380</strain>
    </source>
</reference>
<dbReference type="InterPro" id="IPR047057">
    <property type="entry name" value="MerR_fam"/>
</dbReference>
<dbReference type="PRINTS" id="PR00040">
    <property type="entry name" value="HTHMERR"/>
</dbReference>
<keyword evidence="4" id="KW-1185">Reference proteome</keyword>
<dbReference type="SMART" id="SM00422">
    <property type="entry name" value="HTH_MERR"/>
    <property type="match status" value="1"/>
</dbReference>
<dbReference type="PANTHER" id="PTHR30204:SF90">
    <property type="entry name" value="HTH-TYPE TRANSCRIPTIONAL ACTIVATOR MTA"/>
    <property type="match status" value="1"/>
</dbReference>
<dbReference type="CDD" id="cd01106">
    <property type="entry name" value="HTH_TipAL-Mta"/>
    <property type="match status" value="1"/>
</dbReference>
<accession>A0ABP3CKC8</accession>
<gene>
    <name evidence="3" type="ORF">GCM10010492_02280</name>
</gene>
<dbReference type="PANTHER" id="PTHR30204">
    <property type="entry name" value="REDOX-CYCLING DRUG-SENSING TRANSCRIPTIONAL ACTIVATOR SOXR"/>
    <property type="match status" value="1"/>
</dbReference>
<dbReference type="Pfam" id="PF13411">
    <property type="entry name" value="MerR_1"/>
    <property type="match status" value="1"/>
</dbReference>
<comment type="caution">
    <text evidence="3">The sequence shown here is derived from an EMBL/GenBank/DDBJ whole genome shotgun (WGS) entry which is preliminary data.</text>
</comment>
<evidence type="ECO:0000259" key="2">
    <source>
        <dbReference type="PROSITE" id="PS50937"/>
    </source>
</evidence>
<dbReference type="Gene3D" id="1.10.1660.10">
    <property type="match status" value="1"/>
</dbReference>
<dbReference type="SUPFAM" id="SSF46955">
    <property type="entry name" value="Putative DNA-binding domain"/>
    <property type="match status" value="1"/>
</dbReference>
<dbReference type="InterPro" id="IPR009061">
    <property type="entry name" value="DNA-bd_dom_put_sf"/>
</dbReference>
<proteinExistence type="predicted"/>
<dbReference type="Proteomes" id="UP001500416">
    <property type="component" value="Unassembled WGS sequence"/>
</dbReference>
<dbReference type="PROSITE" id="PS50937">
    <property type="entry name" value="HTH_MERR_2"/>
    <property type="match status" value="1"/>
</dbReference>
<protein>
    <recommendedName>
        <fullName evidence="2">HTH merR-type domain-containing protein</fullName>
    </recommendedName>
</protein>
<evidence type="ECO:0000313" key="3">
    <source>
        <dbReference type="EMBL" id="GAA0208236.1"/>
    </source>
</evidence>
<sequence>MVSGVTGTEHVKQPRWSVGALAKVTGLTVRTLHHYDELGLLRPSERTASGHRRYTEPDLQRLYRIRLLRQLGMSLDEIGEALADPAGLREVLTAHLEQLDDQVWRLETLRRQTRGLLDQLDGPRPDPADLLALFGCTSVFDDSLSRDQRQALFDLADRLTDDERRHLDAEWPKVLSAIIAHYRAATPVDHPEVQAEGRRLAKIGRMFAGDDPDLLRSMRTFFRQHGHGVLRDVLPDQPLSDLGDGLWDYVSRMYAAAR</sequence>
<evidence type="ECO:0000256" key="1">
    <source>
        <dbReference type="ARBA" id="ARBA00023125"/>
    </source>
</evidence>
<organism evidence="3 4">
    <name type="scientific">Saccharothrix mutabilis subsp. mutabilis</name>
    <dbReference type="NCBI Taxonomy" id="66855"/>
    <lineage>
        <taxon>Bacteria</taxon>
        <taxon>Bacillati</taxon>
        <taxon>Actinomycetota</taxon>
        <taxon>Actinomycetes</taxon>
        <taxon>Pseudonocardiales</taxon>
        <taxon>Pseudonocardiaceae</taxon>
        <taxon>Saccharothrix</taxon>
    </lineage>
</organism>
<dbReference type="InterPro" id="IPR000551">
    <property type="entry name" value="MerR-type_HTH_dom"/>
</dbReference>